<keyword evidence="3 10" id="KW-0862">Zinc</keyword>
<evidence type="ECO:0000256" key="2">
    <source>
        <dbReference type="ARBA" id="ARBA00022723"/>
    </source>
</evidence>
<evidence type="ECO:0000256" key="6">
    <source>
        <dbReference type="ARBA" id="ARBA00023002"/>
    </source>
</evidence>
<organism evidence="11 12">
    <name type="scientific">Kangiella sediminilitoris</name>
    <dbReference type="NCBI Taxonomy" id="1144748"/>
    <lineage>
        <taxon>Bacteria</taxon>
        <taxon>Pseudomonadati</taxon>
        <taxon>Pseudomonadota</taxon>
        <taxon>Gammaproteobacteria</taxon>
        <taxon>Kangiellales</taxon>
        <taxon>Kangiellaceae</taxon>
        <taxon>Kangiella</taxon>
    </lineage>
</organism>
<evidence type="ECO:0000256" key="9">
    <source>
        <dbReference type="ARBA" id="ARBA00023285"/>
    </source>
</evidence>
<feature type="binding site" evidence="10">
    <location>
        <position position="267"/>
    </location>
    <ligand>
        <name>a divalent metal cation</name>
        <dbReference type="ChEBI" id="CHEBI:60240"/>
        <note>ligand shared between dimeric partners</note>
    </ligand>
</feature>
<dbReference type="GO" id="GO:0008270">
    <property type="term" value="F:zinc ion binding"/>
    <property type="evidence" value="ECO:0007669"/>
    <property type="project" value="UniProtKB-UniRule"/>
</dbReference>
<dbReference type="GO" id="GO:0042823">
    <property type="term" value="P:pyridoxal phosphate biosynthetic process"/>
    <property type="evidence" value="ECO:0007669"/>
    <property type="project" value="UniProtKB-UniRule"/>
</dbReference>
<evidence type="ECO:0000256" key="5">
    <source>
        <dbReference type="ARBA" id="ARBA00022857"/>
    </source>
</evidence>
<dbReference type="InterPro" id="IPR005255">
    <property type="entry name" value="PdxA_fam"/>
</dbReference>
<evidence type="ECO:0000256" key="3">
    <source>
        <dbReference type="ARBA" id="ARBA00022833"/>
    </source>
</evidence>
<dbReference type="SUPFAM" id="SSF53659">
    <property type="entry name" value="Isocitrate/Isopropylmalate dehydrogenase-like"/>
    <property type="match status" value="1"/>
</dbReference>
<gene>
    <name evidence="10" type="primary">pdxA</name>
    <name evidence="11" type="ORF">KS2013_392</name>
</gene>
<evidence type="ECO:0000256" key="4">
    <source>
        <dbReference type="ARBA" id="ARBA00022842"/>
    </source>
</evidence>
<protein>
    <recommendedName>
        <fullName evidence="10">4-hydroxythreonine-4-phosphate dehydrogenase</fullName>
        <ecNumber evidence="10">1.1.1.262</ecNumber>
    </recommendedName>
    <alternativeName>
        <fullName evidence="10">4-(phosphohydroxy)-L-threonine dehydrogenase</fullName>
    </alternativeName>
</protein>
<comment type="similarity">
    <text evidence="10">Belongs to the PdxA family.</text>
</comment>
<dbReference type="GO" id="GO:0005737">
    <property type="term" value="C:cytoplasm"/>
    <property type="evidence" value="ECO:0007669"/>
    <property type="project" value="UniProtKB-SubCell"/>
</dbReference>
<evidence type="ECO:0000313" key="12">
    <source>
        <dbReference type="Proteomes" id="UP000094147"/>
    </source>
</evidence>
<dbReference type="NCBIfam" id="TIGR00557">
    <property type="entry name" value="pdxA"/>
    <property type="match status" value="1"/>
</dbReference>
<dbReference type="Pfam" id="PF04166">
    <property type="entry name" value="PdxA"/>
    <property type="match status" value="1"/>
</dbReference>
<feature type="binding site" evidence="10">
    <location>
        <position position="166"/>
    </location>
    <ligand>
        <name>a divalent metal cation</name>
        <dbReference type="ChEBI" id="CHEBI:60240"/>
        <note>ligand shared between dimeric partners</note>
    </ligand>
</feature>
<dbReference type="EMBL" id="CP012418">
    <property type="protein sequence ID" value="AOE49116.1"/>
    <property type="molecule type" value="Genomic_DNA"/>
</dbReference>
<feature type="binding site" evidence="10">
    <location>
        <position position="293"/>
    </location>
    <ligand>
        <name>substrate</name>
    </ligand>
</feature>
<keyword evidence="5 10" id="KW-0521">NADP</keyword>
<dbReference type="UniPathway" id="UPA00244">
    <property type="reaction ID" value="UER00312"/>
</dbReference>
<dbReference type="HAMAP" id="MF_00536">
    <property type="entry name" value="PdxA"/>
    <property type="match status" value="1"/>
</dbReference>
<dbReference type="GO" id="GO:0051287">
    <property type="term" value="F:NAD binding"/>
    <property type="evidence" value="ECO:0007669"/>
    <property type="project" value="InterPro"/>
</dbReference>
<keyword evidence="12" id="KW-1185">Reference proteome</keyword>
<comment type="miscellaneous">
    <text evidence="10">The active site is located at the dimer interface.</text>
</comment>
<keyword evidence="4 10" id="KW-0460">Magnesium</keyword>
<comment type="subcellular location">
    <subcellularLocation>
        <location evidence="10">Cytoplasm</location>
    </subcellularLocation>
</comment>
<evidence type="ECO:0000256" key="10">
    <source>
        <dbReference type="HAMAP-Rule" id="MF_00536"/>
    </source>
</evidence>
<comment type="catalytic activity">
    <reaction evidence="10">
        <text>4-(phosphooxy)-L-threonine + NAD(+) = 3-amino-2-oxopropyl phosphate + CO2 + NADH</text>
        <dbReference type="Rhea" id="RHEA:32275"/>
        <dbReference type="ChEBI" id="CHEBI:16526"/>
        <dbReference type="ChEBI" id="CHEBI:57279"/>
        <dbReference type="ChEBI" id="CHEBI:57540"/>
        <dbReference type="ChEBI" id="CHEBI:57945"/>
        <dbReference type="ChEBI" id="CHEBI:58452"/>
        <dbReference type="EC" id="1.1.1.262"/>
    </reaction>
</comment>
<feature type="binding site" evidence="10">
    <location>
        <position position="275"/>
    </location>
    <ligand>
        <name>substrate</name>
    </ligand>
</feature>
<evidence type="ECO:0000256" key="7">
    <source>
        <dbReference type="ARBA" id="ARBA00023027"/>
    </source>
</evidence>
<dbReference type="PANTHER" id="PTHR30004:SF5">
    <property type="entry name" value="4-HYDROXYTHREONINE-4-PHOSPHATE DEHYDROGENASE"/>
    <property type="match status" value="1"/>
</dbReference>
<accession>A0A1B3B8P0</accession>
<feature type="binding site" evidence="10">
    <location>
        <position position="211"/>
    </location>
    <ligand>
        <name>a divalent metal cation</name>
        <dbReference type="ChEBI" id="CHEBI:60240"/>
        <note>ligand shared between dimeric partners</note>
    </ligand>
</feature>
<dbReference type="InterPro" id="IPR037510">
    <property type="entry name" value="PdxA"/>
</dbReference>
<dbReference type="GO" id="GO:0008615">
    <property type="term" value="P:pyridoxine biosynthetic process"/>
    <property type="evidence" value="ECO:0007669"/>
    <property type="project" value="UniProtKB-UniRule"/>
</dbReference>
<dbReference type="EC" id="1.1.1.262" evidence="10"/>
<dbReference type="Gene3D" id="3.40.718.10">
    <property type="entry name" value="Isopropylmalate Dehydrogenase"/>
    <property type="match status" value="1"/>
</dbReference>
<dbReference type="PANTHER" id="PTHR30004">
    <property type="entry name" value="4-HYDROXYTHREONINE-4-PHOSPHATE DEHYDROGENASE"/>
    <property type="match status" value="1"/>
</dbReference>
<comment type="function">
    <text evidence="10">Catalyzes the NAD(P)-dependent oxidation of 4-(phosphooxy)-L-threonine (HTP) into 2-amino-3-oxo-4-(phosphooxy)butyric acid which spontaneously decarboxylates to form 3-amino-2-oxopropyl phosphate (AHAP).</text>
</comment>
<evidence type="ECO:0000256" key="1">
    <source>
        <dbReference type="ARBA" id="ARBA00022490"/>
    </source>
</evidence>
<keyword evidence="9 10" id="KW-0170">Cobalt</keyword>
<dbReference type="GO" id="GO:0050570">
    <property type="term" value="F:4-hydroxythreonine-4-phosphate dehydrogenase activity"/>
    <property type="evidence" value="ECO:0007669"/>
    <property type="project" value="UniProtKB-UniRule"/>
</dbReference>
<feature type="binding site" evidence="10">
    <location>
        <position position="137"/>
    </location>
    <ligand>
        <name>substrate</name>
    </ligand>
</feature>
<comment type="subunit">
    <text evidence="10">Homodimer.</text>
</comment>
<dbReference type="Proteomes" id="UP000094147">
    <property type="component" value="Chromosome"/>
</dbReference>
<comment type="pathway">
    <text evidence="10">Cofactor biosynthesis; pyridoxine 5'-phosphate biosynthesis; pyridoxine 5'-phosphate from D-erythrose 4-phosphate: step 4/5.</text>
</comment>
<proteinExistence type="inferred from homology"/>
<sequence length="336" mass="36389">MDISRILITAGEPAGIGPEIMVKMAQHSCADQLIICASPSLLTAAAKKLQLPLELSEFTPDTRLESHRTGHLWIIPCELDATEVNPGQLNVAHAAYVLDTLKIAHEHAISGQVDAILTGPVHKGIINESGLSFSGHTEFFAEQSQSEKVVMMLATEGLRVALATTHLSLREVPDAITPELLTQIITILVEELKSKFSIQHPRVLVCGLNPHAGENGHLGTEEIRVIEPTLETLRQNLNADIIGPLPADTAFQPNKLAEVDTVLAMYHDQGLPTLKYKGFGKAVNVTLGLPYIRTSVDHGTGLDIADKGIADIGSMQYALQFTQDLIQRHKQSHGSL</sequence>
<feature type="binding site" evidence="10">
    <location>
        <position position="284"/>
    </location>
    <ligand>
        <name>substrate</name>
    </ligand>
</feature>
<dbReference type="AlphaFoldDB" id="A0A1B3B8P0"/>
<comment type="cofactor">
    <cofactor evidence="10">
        <name>Zn(2+)</name>
        <dbReference type="ChEBI" id="CHEBI:29105"/>
    </cofactor>
    <cofactor evidence="10">
        <name>Mg(2+)</name>
        <dbReference type="ChEBI" id="CHEBI:18420"/>
    </cofactor>
    <cofactor evidence="10">
        <name>Co(2+)</name>
        <dbReference type="ChEBI" id="CHEBI:48828"/>
    </cofactor>
    <text evidence="10">Binds 1 divalent metal cation per subunit. Can use ions such as Zn(2+), Mg(2+) or Co(2+).</text>
</comment>
<dbReference type="GO" id="GO:0000287">
    <property type="term" value="F:magnesium ion binding"/>
    <property type="evidence" value="ECO:0007669"/>
    <property type="project" value="UniProtKB-UniRule"/>
</dbReference>
<dbReference type="PATRIC" id="fig|1144748.3.peg.398"/>
<evidence type="ECO:0000313" key="11">
    <source>
        <dbReference type="EMBL" id="AOE49116.1"/>
    </source>
</evidence>
<dbReference type="STRING" id="1144748.KS2013_392"/>
<feature type="binding site" evidence="10">
    <location>
        <position position="136"/>
    </location>
    <ligand>
        <name>substrate</name>
    </ligand>
</feature>
<keyword evidence="2 10" id="KW-0479">Metal-binding</keyword>
<keyword evidence="1 10" id="KW-0963">Cytoplasm</keyword>
<keyword evidence="8 10" id="KW-0664">Pyridoxine biosynthesis</keyword>
<dbReference type="KEGG" id="ksd:KS2013_392"/>
<dbReference type="GO" id="GO:0050897">
    <property type="term" value="F:cobalt ion binding"/>
    <property type="evidence" value="ECO:0007669"/>
    <property type="project" value="UniProtKB-UniRule"/>
</dbReference>
<reference evidence="12" key="1">
    <citation type="submission" date="2015-08" db="EMBL/GenBank/DDBJ databases">
        <authorList>
            <person name="Kim K.M."/>
        </authorList>
    </citation>
    <scope>NUCLEOTIDE SEQUENCE [LARGE SCALE GENOMIC DNA]</scope>
    <source>
        <strain evidence="12">KCTC 23892</strain>
    </source>
</reference>
<keyword evidence="6 10" id="KW-0560">Oxidoreductase</keyword>
<evidence type="ECO:0000256" key="8">
    <source>
        <dbReference type="ARBA" id="ARBA00023096"/>
    </source>
</evidence>
<keyword evidence="7 10" id="KW-0520">NAD</keyword>
<name>A0A1B3B8P0_9GAMM</name>